<keyword evidence="1" id="KW-0496">Mitochondrion</keyword>
<protein>
    <submittedName>
        <fullName evidence="1">Uncharacterized protein</fullName>
    </submittedName>
</protein>
<dbReference type="RefSeq" id="YP_010218801.1">
    <property type="nucleotide sequence ID" value="NC_058917.1"/>
</dbReference>
<reference evidence="1" key="1">
    <citation type="submission" date="2021-01" db="EMBL/GenBank/DDBJ databases">
        <authorList>
            <person name="Sun H.-H."/>
            <person name="Zhang S."/>
            <person name="Zhang Y.-J."/>
        </authorList>
    </citation>
    <scope>NUCLEOTIDE SEQUENCE</scope>
    <source>
        <strain evidence="1">CMM1</strain>
    </source>
</reference>
<gene>
    <name evidence="1" type="primary">orf118E</name>
</gene>
<geneLocation type="mitochondrion" evidence="1"/>
<dbReference type="AlphaFoldDB" id="A0A8K1MIH1"/>
<dbReference type="GeneID" id="68665124"/>
<organism evidence="1">
    <name type="scientific">Morchella brunnea</name>
    <dbReference type="NCBI Taxonomy" id="1174671"/>
    <lineage>
        <taxon>Eukaryota</taxon>
        <taxon>Fungi</taxon>
        <taxon>Dikarya</taxon>
        <taxon>Ascomycota</taxon>
        <taxon>Pezizomycotina</taxon>
        <taxon>Pezizomycetes</taxon>
        <taxon>Pezizales</taxon>
        <taxon>Morchellaceae</taxon>
        <taxon>Morchella</taxon>
    </lineage>
</organism>
<accession>A0A8K1MIH1</accession>
<dbReference type="EMBL" id="MW538937">
    <property type="protein sequence ID" value="UBU98462.1"/>
    <property type="molecule type" value="Genomic_DNA"/>
</dbReference>
<proteinExistence type="predicted"/>
<sequence>MLCWPRRLFSRPTGRPAPWYAPPHCDGLPLFFTLHADQGVWFSNQMPWSACPTLLILELHILWISLLHWDIQGDIHRLNLVGGRYIFFTVLDIYVIPPAHPGINRAGSYFLWKKPWFC</sequence>
<evidence type="ECO:0000313" key="1">
    <source>
        <dbReference type="EMBL" id="UBU98462.1"/>
    </source>
</evidence>
<name>A0A8K1MIH1_9PEZI</name>